<evidence type="ECO:0000256" key="8">
    <source>
        <dbReference type="ARBA" id="ARBA00032824"/>
    </source>
</evidence>
<dbReference type="GO" id="GO:0045454">
    <property type="term" value="P:cell redox homeostasis"/>
    <property type="evidence" value="ECO:0007669"/>
    <property type="project" value="TreeGrafter"/>
</dbReference>
<dbReference type="InterPro" id="IPR013766">
    <property type="entry name" value="Thioredoxin_domain"/>
</dbReference>
<dbReference type="CDD" id="cd02970">
    <property type="entry name" value="PRX_like2"/>
    <property type="match status" value="1"/>
</dbReference>
<dbReference type="GO" id="GO:0034599">
    <property type="term" value="P:cellular response to oxidative stress"/>
    <property type="evidence" value="ECO:0007669"/>
    <property type="project" value="TreeGrafter"/>
</dbReference>
<reference evidence="13 14" key="1">
    <citation type="submission" date="2018-11" db="EMBL/GenBank/DDBJ databases">
        <title>Trebonia kvetii gen.nov., sp.nov., a novel acidophilic actinobacterium, and proposal of the new actinobacterial family Treboniaceae fam. nov.</title>
        <authorList>
            <person name="Rapoport D."/>
            <person name="Sagova-Mareckova M."/>
            <person name="Sedlacek I."/>
            <person name="Provaznik J."/>
            <person name="Kralova S."/>
            <person name="Pavlinic D."/>
            <person name="Benes V."/>
            <person name="Kopecky J."/>
        </authorList>
    </citation>
    <scope>NUCLEOTIDE SEQUENCE [LARGE SCALE GENOMIC DNA]</scope>
    <source>
        <strain evidence="13 14">15Tr583</strain>
    </source>
</reference>
<gene>
    <name evidence="13" type="ORF">EAS64_03690</name>
</gene>
<dbReference type="GO" id="GO:0008379">
    <property type="term" value="F:thioredoxin peroxidase activity"/>
    <property type="evidence" value="ECO:0007669"/>
    <property type="project" value="TreeGrafter"/>
</dbReference>
<comment type="caution">
    <text evidence="13">The sequence shown here is derived from an EMBL/GenBank/DDBJ whole genome shotgun (WGS) entry which is preliminary data.</text>
</comment>
<protein>
    <recommendedName>
        <fullName evidence="2">thioredoxin-dependent peroxiredoxin</fullName>
        <ecNumber evidence="2">1.11.1.24</ecNumber>
    </recommendedName>
    <alternativeName>
        <fullName evidence="10">Bacterioferritin comigratory protein</fullName>
    </alternativeName>
    <alternativeName>
        <fullName evidence="8">Thioredoxin peroxidase</fullName>
    </alternativeName>
</protein>
<evidence type="ECO:0000256" key="6">
    <source>
        <dbReference type="ARBA" id="ARBA00023157"/>
    </source>
</evidence>
<evidence type="ECO:0000256" key="10">
    <source>
        <dbReference type="ARBA" id="ARBA00041373"/>
    </source>
</evidence>
<dbReference type="PANTHER" id="PTHR42801:SF7">
    <property type="entry name" value="SLL1159 PROTEIN"/>
    <property type="match status" value="1"/>
</dbReference>
<name>A0A6P2C8R5_9ACTN</name>
<dbReference type="GO" id="GO:0005737">
    <property type="term" value="C:cytoplasm"/>
    <property type="evidence" value="ECO:0007669"/>
    <property type="project" value="TreeGrafter"/>
</dbReference>
<evidence type="ECO:0000313" key="14">
    <source>
        <dbReference type="Proteomes" id="UP000460272"/>
    </source>
</evidence>
<sequence>MNSPSTIAERVAVMHAARAPEPPAEGTGAFAREQAELAASEPAGIAPTGTVLPDVELLDVHGAATTLSAAAGDGMSVLVFYRGAWCPYCNIALSAYQEQLLPQLTERGIRLVAISPQKPDGSLTMQQKQSLTFTVVSDPGNLIAGRLGILTRPSQEARAAQLHHGLDLTSVNADGTDTLPMPATVILDASRTVRWIDVHPDYSTRTEPRQVIDALDHHGH</sequence>
<dbReference type="EMBL" id="RPFW01000001">
    <property type="protein sequence ID" value="TVZ07417.1"/>
    <property type="molecule type" value="Genomic_DNA"/>
</dbReference>
<keyword evidence="5" id="KW-0560">Oxidoreductase</keyword>
<keyword evidence="4" id="KW-0049">Antioxidant</keyword>
<organism evidence="13 14">
    <name type="scientific">Trebonia kvetii</name>
    <dbReference type="NCBI Taxonomy" id="2480626"/>
    <lineage>
        <taxon>Bacteria</taxon>
        <taxon>Bacillati</taxon>
        <taxon>Actinomycetota</taxon>
        <taxon>Actinomycetes</taxon>
        <taxon>Streptosporangiales</taxon>
        <taxon>Treboniaceae</taxon>
        <taxon>Trebonia</taxon>
    </lineage>
</organism>
<proteinExistence type="inferred from homology"/>
<dbReference type="InterPro" id="IPR036249">
    <property type="entry name" value="Thioredoxin-like_sf"/>
</dbReference>
<evidence type="ECO:0000256" key="1">
    <source>
        <dbReference type="ARBA" id="ARBA00003330"/>
    </source>
</evidence>
<dbReference type="PANTHER" id="PTHR42801">
    <property type="entry name" value="THIOREDOXIN-DEPENDENT PEROXIDE REDUCTASE"/>
    <property type="match status" value="1"/>
</dbReference>
<evidence type="ECO:0000256" key="9">
    <source>
        <dbReference type="ARBA" id="ARBA00038489"/>
    </source>
</evidence>
<evidence type="ECO:0000256" key="5">
    <source>
        <dbReference type="ARBA" id="ARBA00023002"/>
    </source>
</evidence>
<keyword evidence="3" id="KW-0575">Peroxidase</keyword>
<evidence type="ECO:0000256" key="2">
    <source>
        <dbReference type="ARBA" id="ARBA00013017"/>
    </source>
</evidence>
<dbReference type="InterPro" id="IPR000866">
    <property type="entry name" value="AhpC/TSA"/>
</dbReference>
<comment type="catalytic activity">
    <reaction evidence="11">
        <text>a hydroperoxide + [thioredoxin]-dithiol = an alcohol + [thioredoxin]-disulfide + H2O</text>
        <dbReference type="Rhea" id="RHEA:62620"/>
        <dbReference type="Rhea" id="RHEA-COMP:10698"/>
        <dbReference type="Rhea" id="RHEA-COMP:10700"/>
        <dbReference type="ChEBI" id="CHEBI:15377"/>
        <dbReference type="ChEBI" id="CHEBI:29950"/>
        <dbReference type="ChEBI" id="CHEBI:30879"/>
        <dbReference type="ChEBI" id="CHEBI:35924"/>
        <dbReference type="ChEBI" id="CHEBI:50058"/>
        <dbReference type="EC" id="1.11.1.24"/>
    </reaction>
</comment>
<evidence type="ECO:0000256" key="3">
    <source>
        <dbReference type="ARBA" id="ARBA00022559"/>
    </source>
</evidence>
<dbReference type="AlphaFoldDB" id="A0A6P2C8R5"/>
<dbReference type="SUPFAM" id="SSF52833">
    <property type="entry name" value="Thioredoxin-like"/>
    <property type="match status" value="1"/>
</dbReference>
<dbReference type="PROSITE" id="PS51352">
    <property type="entry name" value="THIOREDOXIN_2"/>
    <property type="match status" value="1"/>
</dbReference>
<dbReference type="Proteomes" id="UP000460272">
    <property type="component" value="Unassembled WGS sequence"/>
</dbReference>
<keyword evidence="6" id="KW-1015">Disulfide bond</keyword>
<keyword evidence="7" id="KW-0676">Redox-active center</keyword>
<feature type="domain" description="Thioredoxin" evidence="12">
    <location>
        <begin position="46"/>
        <end position="220"/>
    </location>
</feature>
<comment type="function">
    <text evidence="1">Thiol-specific peroxidase that catalyzes the reduction of hydrogen peroxide and organic hydroperoxides to water and alcohols, respectively. Plays a role in cell protection against oxidative stress by detoxifying peroxides and as sensor of hydrogen peroxide-mediated signaling events.</text>
</comment>
<accession>A0A6P2C8R5</accession>
<evidence type="ECO:0000256" key="4">
    <source>
        <dbReference type="ARBA" id="ARBA00022862"/>
    </source>
</evidence>
<keyword evidence="14" id="KW-1185">Reference proteome</keyword>
<dbReference type="Gene3D" id="3.40.30.10">
    <property type="entry name" value="Glutaredoxin"/>
    <property type="match status" value="1"/>
</dbReference>
<dbReference type="InterPro" id="IPR050924">
    <property type="entry name" value="Peroxiredoxin_BCP/PrxQ"/>
</dbReference>
<dbReference type="EC" id="1.11.1.24" evidence="2"/>
<comment type="similarity">
    <text evidence="9">Belongs to the peroxiredoxin family. BCP/PrxQ subfamily.</text>
</comment>
<dbReference type="Pfam" id="PF00578">
    <property type="entry name" value="AhpC-TSA"/>
    <property type="match status" value="1"/>
</dbReference>
<evidence type="ECO:0000256" key="11">
    <source>
        <dbReference type="ARBA" id="ARBA00049091"/>
    </source>
</evidence>
<evidence type="ECO:0000313" key="13">
    <source>
        <dbReference type="EMBL" id="TVZ07417.1"/>
    </source>
</evidence>
<dbReference type="OrthoDB" id="9809746at2"/>
<evidence type="ECO:0000259" key="12">
    <source>
        <dbReference type="PROSITE" id="PS51352"/>
    </source>
</evidence>
<evidence type="ECO:0000256" key="7">
    <source>
        <dbReference type="ARBA" id="ARBA00023284"/>
    </source>
</evidence>